<reference evidence="1 2" key="1">
    <citation type="journal article" date="2011" name="J. Bacteriol.">
        <title>Draft Genome Sequence of Gordonia neofelifaecis NRRL B-59395, a Cholesterol-Degrading Actinomycete.</title>
        <authorList>
            <person name="Ge F."/>
            <person name="Li W."/>
            <person name="Chen G."/>
            <person name="Liu Y."/>
            <person name="Zhang G."/>
            <person name="Yong B."/>
            <person name="Wang Q."/>
            <person name="Wang N."/>
            <person name="Huang Z."/>
            <person name="Li W."/>
            <person name="Wang J."/>
            <person name="Wu C."/>
            <person name="Xie Q."/>
            <person name="Liu G."/>
        </authorList>
    </citation>
    <scope>NUCLEOTIDE SEQUENCE [LARGE SCALE GENOMIC DNA]</scope>
    <source>
        <strain evidence="1 2">NRRL B-59395</strain>
    </source>
</reference>
<dbReference type="OrthoDB" id="4871005at2"/>
<dbReference type="EMBL" id="AEUD01000010">
    <property type="protein sequence ID" value="EGD54658.1"/>
    <property type="molecule type" value="Genomic_DNA"/>
</dbReference>
<gene>
    <name evidence="1" type="ORF">SCNU_12237</name>
</gene>
<dbReference type="STRING" id="644548.SCNU_12237"/>
<evidence type="ECO:0000313" key="2">
    <source>
        <dbReference type="Proteomes" id="UP000035065"/>
    </source>
</evidence>
<name>F1YKL4_9ACTN</name>
<keyword evidence="2" id="KW-1185">Reference proteome</keyword>
<organism evidence="1 2">
    <name type="scientific">Gordonia neofelifaecis NRRL B-59395</name>
    <dbReference type="NCBI Taxonomy" id="644548"/>
    <lineage>
        <taxon>Bacteria</taxon>
        <taxon>Bacillati</taxon>
        <taxon>Actinomycetota</taxon>
        <taxon>Actinomycetes</taxon>
        <taxon>Mycobacteriales</taxon>
        <taxon>Gordoniaceae</taxon>
        <taxon>Gordonia</taxon>
    </lineage>
</organism>
<protein>
    <submittedName>
        <fullName evidence="1">Uncharacterized protein</fullName>
    </submittedName>
</protein>
<comment type="caution">
    <text evidence="1">The sequence shown here is derived from an EMBL/GenBank/DDBJ whole genome shotgun (WGS) entry which is preliminary data.</text>
</comment>
<dbReference type="Proteomes" id="UP000035065">
    <property type="component" value="Unassembled WGS sequence"/>
</dbReference>
<sequence length="196" mass="21131">MINELVSGTVNRVMGVPRAVIRGVLSEAIEFLTEEVDLTEVLLAAVDLDRVLREVNLQAVVERLDLNALLETVDLQKVLDGIDLGPILARLDLNPVLAKLDLNPVLAKLDIDAVVAGVDLNKAVGSIDLDEVLANVDLVVVGNRVIDGVDLSSIVRDASSTVTTEMISDVRTSSERADDAVEGFVNRVLRRKSDDD</sequence>
<proteinExistence type="predicted"/>
<dbReference type="RefSeq" id="WP_009679664.1">
    <property type="nucleotide sequence ID" value="NZ_AEUD01000010.1"/>
</dbReference>
<dbReference type="AlphaFoldDB" id="F1YKL4"/>
<evidence type="ECO:0000313" key="1">
    <source>
        <dbReference type="EMBL" id="EGD54658.1"/>
    </source>
</evidence>
<dbReference type="eggNOG" id="ENOG5033888">
    <property type="taxonomic scope" value="Bacteria"/>
</dbReference>
<accession>F1YKL4</accession>